<proteinExistence type="predicted"/>
<comment type="caution">
    <text evidence="1">The sequence shown here is derived from an EMBL/GenBank/DDBJ whole genome shotgun (WGS) entry which is preliminary data.</text>
</comment>
<name>A0A8X6KIV1_TRICU</name>
<reference evidence="1" key="1">
    <citation type="submission" date="2020-07" db="EMBL/GenBank/DDBJ databases">
        <title>Multicomponent nature underlies the extraordinary mechanical properties of spider dragline silk.</title>
        <authorList>
            <person name="Kono N."/>
            <person name="Nakamura H."/>
            <person name="Mori M."/>
            <person name="Yoshida Y."/>
            <person name="Ohtoshi R."/>
            <person name="Malay A.D."/>
            <person name="Moran D.A.P."/>
            <person name="Tomita M."/>
            <person name="Numata K."/>
            <person name="Arakawa K."/>
        </authorList>
    </citation>
    <scope>NUCLEOTIDE SEQUENCE</scope>
</reference>
<protein>
    <submittedName>
        <fullName evidence="1">Uncharacterized protein</fullName>
    </submittedName>
</protein>
<accession>A0A8X6KIV1</accession>
<dbReference type="EMBL" id="BMAO01011546">
    <property type="protein sequence ID" value="GFQ74536.1"/>
    <property type="molecule type" value="Genomic_DNA"/>
</dbReference>
<evidence type="ECO:0000313" key="2">
    <source>
        <dbReference type="Proteomes" id="UP000887116"/>
    </source>
</evidence>
<dbReference type="AlphaFoldDB" id="A0A8X6KIV1"/>
<gene>
    <name evidence="1" type="ORF">TNCT_105331</name>
</gene>
<dbReference type="Proteomes" id="UP000887116">
    <property type="component" value="Unassembled WGS sequence"/>
</dbReference>
<keyword evidence="2" id="KW-1185">Reference proteome</keyword>
<organism evidence="1 2">
    <name type="scientific">Trichonephila clavata</name>
    <name type="common">Joro spider</name>
    <name type="synonym">Nephila clavata</name>
    <dbReference type="NCBI Taxonomy" id="2740835"/>
    <lineage>
        <taxon>Eukaryota</taxon>
        <taxon>Metazoa</taxon>
        <taxon>Ecdysozoa</taxon>
        <taxon>Arthropoda</taxon>
        <taxon>Chelicerata</taxon>
        <taxon>Arachnida</taxon>
        <taxon>Araneae</taxon>
        <taxon>Araneomorphae</taxon>
        <taxon>Entelegynae</taxon>
        <taxon>Araneoidea</taxon>
        <taxon>Nephilidae</taxon>
        <taxon>Trichonephila</taxon>
    </lineage>
</organism>
<sequence length="149" mass="17081">MKHFQRCSISSFDPDSQLLGVFHCGWWSQQKETLGKRSIDTPRYHCEATSKIFDLELGSVAQQSVSFPSSAAEEISASIHCFNCHLLFTTGLSSCKIWLVNIWRSPPDTDKRIYGIVFSYNLRICCNITIDVNESGDRCWWVCQHRGIR</sequence>
<evidence type="ECO:0000313" key="1">
    <source>
        <dbReference type="EMBL" id="GFQ74536.1"/>
    </source>
</evidence>